<evidence type="ECO:0000313" key="3">
    <source>
        <dbReference type="Proteomes" id="UP000244450"/>
    </source>
</evidence>
<keyword evidence="3" id="KW-1185">Reference proteome</keyword>
<keyword evidence="1" id="KW-1133">Transmembrane helix</keyword>
<keyword evidence="1" id="KW-0812">Transmembrane</keyword>
<comment type="caution">
    <text evidence="2">The sequence shown here is derived from an EMBL/GenBank/DDBJ whole genome shotgun (WGS) entry which is preliminary data.</text>
</comment>
<evidence type="ECO:0000256" key="1">
    <source>
        <dbReference type="SAM" id="Phobius"/>
    </source>
</evidence>
<feature type="transmembrane region" description="Helical" evidence="1">
    <location>
        <begin position="70"/>
        <end position="91"/>
    </location>
</feature>
<dbReference type="EMBL" id="QCYK01000001">
    <property type="protein sequence ID" value="PUZ29578.1"/>
    <property type="molecule type" value="Genomic_DNA"/>
</dbReference>
<protein>
    <submittedName>
        <fullName evidence="2">Uncharacterized protein</fullName>
    </submittedName>
</protein>
<dbReference type="AlphaFoldDB" id="A0A2T7BPH6"/>
<feature type="transmembrane region" description="Helical" evidence="1">
    <location>
        <begin position="6"/>
        <end position="25"/>
    </location>
</feature>
<sequence>MPLRFSIFMLLLFIRVIVAPAWVAAHIGEARNPETTFEHVRLHKRRSSFLDDTAAAAALINENEVHQLRIILRLVAVLIAGMCIALAAPLFPGQRTPFSCPLFLRHRVLRL</sequence>
<dbReference type="Proteomes" id="UP000244450">
    <property type="component" value="Unassembled WGS sequence"/>
</dbReference>
<name>A0A2T7BPH6_9BACT</name>
<reference evidence="2 3" key="1">
    <citation type="submission" date="2018-04" db="EMBL/GenBank/DDBJ databases">
        <title>Chitinophaga fuyangensis sp. nov., isolated from soil in a chemical factory.</title>
        <authorList>
            <person name="Chen K."/>
        </authorList>
    </citation>
    <scope>NUCLEOTIDE SEQUENCE [LARGE SCALE GENOMIC DNA]</scope>
    <source>
        <strain evidence="2 3">LY-1</strain>
    </source>
</reference>
<dbReference type="RefSeq" id="WP_108686215.1">
    <property type="nucleotide sequence ID" value="NZ_QCYK01000001.1"/>
</dbReference>
<proteinExistence type="predicted"/>
<evidence type="ECO:0000313" key="2">
    <source>
        <dbReference type="EMBL" id="PUZ29578.1"/>
    </source>
</evidence>
<accession>A0A2T7BPH6</accession>
<organism evidence="2 3">
    <name type="scientific">Chitinophaga parva</name>
    <dbReference type="NCBI Taxonomy" id="2169414"/>
    <lineage>
        <taxon>Bacteria</taxon>
        <taxon>Pseudomonadati</taxon>
        <taxon>Bacteroidota</taxon>
        <taxon>Chitinophagia</taxon>
        <taxon>Chitinophagales</taxon>
        <taxon>Chitinophagaceae</taxon>
        <taxon>Chitinophaga</taxon>
    </lineage>
</organism>
<keyword evidence="1" id="KW-0472">Membrane</keyword>
<gene>
    <name evidence="2" type="ORF">DCC81_09075</name>
</gene>